<evidence type="ECO:0000259" key="12">
    <source>
        <dbReference type="PROSITE" id="PS50089"/>
    </source>
</evidence>
<feature type="zinc finger region" description="C3H1-type" evidence="10">
    <location>
        <begin position="11"/>
        <end position="38"/>
    </location>
</feature>
<dbReference type="GO" id="GO:0008270">
    <property type="term" value="F:zinc ion binding"/>
    <property type="evidence" value="ECO:0007669"/>
    <property type="project" value="UniProtKB-KW"/>
</dbReference>
<dbReference type="FunFam" id="3.30.40.10:FF:000117">
    <property type="entry name" value="Probable E3 ubiquitin-protein ligase makorin-1"/>
    <property type="match status" value="1"/>
</dbReference>
<dbReference type="Proteomes" id="UP001187315">
    <property type="component" value="Unassembled WGS sequence"/>
</dbReference>
<feature type="region of interest" description="Disordered" evidence="11">
    <location>
        <begin position="124"/>
        <end position="212"/>
    </location>
</feature>
<keyword evidence="6" id="KW-0677">Repeat</keyword>
<dbReference type="GO" id="GO:0061630">
    <property type="term" value="F:ubiquitin protein ligase activity"/>
    <property type="evidence" value="ECO:0007669"/>
    <property type="project" value="UniProtKB-EC"/>
</dbReference>
<dbReference type="InterPro" id="IPR036855">
    <property type="entry name" value="Znf_CCCH_sf"/>
</dbReference>
<evidence type="ECO:0000313" key="14">
    <source>
        <dbReference type="EMBL" id="KAK2841088.1"/>
    </source>
</evidence>
<dbReference type="Gene3D" id="3.30.40.10">
    <property type="entry name" value="Zinc/RING finger domain, C3HC4 (zinc finger)"/>
    <property type="match status" value="1"/>
</dbReference>
<dbReference type="GO" id="GO:0000209">
    <property type="term" value="P:protein polyubiquitination"/>
    <property type="evidence" value="ECO:0007669"/>
    <property type="project" value="InterPro"/>
</dbReference>
<dbReference type="PANTHER" id="PTHR11224:SF39">
    <property type="entry name" value="RING-TYPE E3 UBIQUITIN TRANSFERASE"/>
    <property type="match status" value="1"/>
</dbReference>
<dbReference type="SMART" id="SM00356">
    <property type="entry name" value="ZnF_C3H1"/>
    <property type="match status" value="3"/>
</dbReference>
<evidence type="ECO:0000256" key="8">
    <source>
        <dbReference type="ARBA" id="ARBA00022786"/>
    </source>
</evidence>
<reference evidence="14" key="1">
    <citation type="submission" date="2023-08" db="EMBL/GenBank/DDBJ databases">
        <title>Pelteobagrus vachellii genome.</title>
        <authorList>
            <person name="Liu H."/>
        </authorList>
    </citation>
    <scope>NUCLEOTIDE SEQUENCE</scope>
    <source>
        <strain evidence="14">PRFRI_2022a</strain>
        <tissue evidence="14">Muscle</tissue>
    </source>
</reference>
<dbReference type="InterPro" id="IPR045072">
    <property type="entry name" value="MKRN-like"/>
</dbReference>
<evidence type="ECO:0000256" key="6">
    <source>
        <dbReference type="ARBA" id="ARBA00022737"/>
    </source>
</evidence>
<organism evidence="14 15">
    <name type="scientific">Tachysurus vachellii</name>
    <name type="common">Darkbarbel catfish</name>
    <name type="synonym">Pelteobagrus vachellii</name>
    <dbReference type="NCBI Taxonomy" id="175792"/>
    <lineage>
        <taxon>Eukaryota</taxon>
        <taxon>Metazoa</taxon>
        <taxon>Chordata</taxon>
        <taxon>Craniata</taxon>
        <taxon>Vertebrata</taxon>
        <taxon>Euteleostomi</taxon>
        <taxon>Actinopterygii</taxon>
        <taxon>Neopterygii</taxon>
        <taxon>Teleostei</taxon>
        <taxon>Ostariophysi</taxon>
        <taxon>Siluriformes</taxon>
        <taxon>Bagridae</taxon>
        <taxon>Tachysurus</taxon>
    </lineage>
</organism>
<keyword evidence="5 10" id="KW-0479">Metal-binding</keyword>
<dbReference type="SUPFAM" id="SSF90229">
    <property type="entry name" value="CCCH zinc finger"/>
    <property type="match status" value="2"/>
</dbReference>
<comment type="catalytic activity">
    <reaction evidence="1">
        <text>S-ubiquitinyl-[E2 ubiquitin-conjugating enzyme]-L-cysteine + [acceptor protein]-L-lysine = [E2 ubiquitin-conjugating enzyme]-L-cysteine + N(6)-ubiquitinyl-[acceptor protein]-L-lysine.</text>
        <dbReference type="EC" id="2.3.2.27"/>
    </reaction>
</comment>
<protein>
    <recommendedName>
        <fullName evidence="3">RING-type E3 ubiquitin transferase</fullName>
        <ecNumber evidence="3">2.3.2.27</ecNumber>
    </recommendedName>
</protein>
<dbReference type="AlphaFoldDB" id="A0AA88MN43"/>
<evidence type="ECO:0000313" key="15">
    <source>
        <dbReference type="Proteomes" id="UP001187315"/>
    </source>
</evidence>
<dbReference type="InterPro" id="IPR041367">
    <property type="entry name" value="Znf-CCCH_4"/>
</dbReference>
<evidence type="ECO:0000256" key="2">
    <source>
        <dbReference type="ARBA" id="ARBA00004906"/>
    </source>
</evidence>
<keyword evidence="4" id="KW-0808">Transferase</keyword>
<dbReference type="Pfam" id="PF13639">
    <property type="entry name" value="zf-RING_2"/>
    <property type="match status" value="1"/>
</dbReference>
<comment type="caution">
    <text evidence="14">The sequence shown here is derived from an EMBL/GenBank/DDBJ whole genome shotgun (WGS) entry which is preliminary data.</text>
</comment>
<feature type="domain" description="C3H1-type" evidence="13">
    <location>
        <begin position="11"/>
        <end position="38"/>
    </location>
</feature>
<sequence>MEKITQVTGDQRRNGICRQFVNGACRLGQHCSYLHEFPAVPSVQVCRYFQKGGCWFGENCRYLHIAGPDSESSGARRGSAPVVNASALPGHVSANRRGSEPSLYPVLGAYSWRRRGSEPLILGLSYQHTSQRPTTDIAEEEENAVSEAGSILHQQEKGLQPQESADLSSHRLPCNIADDPASKAASEGQERTDSKTDKQESGATASVDQGQSESYNQSKDVICGICMDKVYEKSTVRERRFGILPNCSHAFCLGCIMTWRKTKDFQEEVIKACPQCRVKSSFYIPSKYWVCESEPKEALIASFKDKSSKIKCNFFMRHGCCPFASECIFSHELPPGHRPQRRCFRPKSALELLEDMDSEDQRLLSYLIALTLLDDDDFDFVQFELV</sequence>
<comment type="pathway">
    <text evidence="2">Protein modification; protein ubiquitination.</text>
</comment>
<feature type="domain" description="C3H1-type" evidence="13">
    <location>
        <begin position="41"/>
        <end position="67"/>
    </location>
</feature>
<dbReference type="InterPro" id="IPR017907">
    <property type="entry name" value="Znf_RING_CS"/>
</dbReference>
<dbReference type="InterPro" id="IPR001841">
    <property type="entry name" value="Znf_RING"/>
</dbReference>
<feature type="compositionally biased region" description="Polar residues" evidence="11">
    <location>
        <begin position="201"/>
        <end position="212"/>
    </location>
</feature>
<dbReference type="Gene3D" id="4.10.1000.10">
    <property type="entry name" value="Zinc finger, CCCH-type"/>
    <property type="match status" value="1"/>
</dbReference>
<dbReference type="CDD" id="cd16732">
    <property type="entry name" value="RING-HC_MKRN4"/>
    <property type="match status" value="1"/>
</dbReference>
<evidence type="ECO:0000259" key="13">
    <source>
        <dbReference type="PROSITE" id="PS50103"/>
    </source>
</evidence>
<proteinExistence type="predicted"/>
<dbReference type="EMBL" id="JAVHJS010000012">
    <property type="protein sequence ID" value="KAK2841088.1"/>
    <property type="molecule type" value="Genomic_DNA"/>
</dbReference>
<evidence type="ECO:0000256" key="5">
    <source>
        <dbReference type="ARBA" id="ARBA00022723"/>
    </source>
</evidence>
<evidence type="ECO:0000256" key="3">
    <source>
        <dbReference type="ARBA" id="ARBA00012483"/>
    </source>
</evidence>
<dbReference type="SMART" id="SM00184">
    <property type="entry name" value="RING"/>
    <property type="match status" value="1"/>
</dbReference>
<evidence type="ECO:0000256" key="11">
    <source>
        <dbReference type="SAM" id="MobiDB-lite"/>
    </source>
</evidence>
<accession>A0AA88MN43</accession>
<evidence type="ECO:0000256" key="1">
    <source>
        <dbReference type="ARBA" id="ARBA00000900"/>
    </source>
</evidence>
<evidence type="ECO:0000256" key="10">
    <source>
        <dbReference type="PROSITE-ProRule" id="PRU00723"/>
    </source>
</evidence>
<dbReference type="SUPFAM" id="SSF57850">
    <property type="entry name" value="RING/U-box"/>
    <property type="match status" value="1"/>
</dbReference>
<dbReference type="InterPro" id="IPR000571">
    <property type="entry name" value="Znf_CCCH"/>
</dbReference>
<feature type="domain" description="C3H1-type" evidence="13">
    <location>
        <begin position="306"/>
        <end position="334"/>
    </location>
</feature>
<dbReference type="PROSITE" id="PS50103">
    <property type="entry name" value="ZF_C3H1"/>
    <property type="match status" value="3"/>
</dbReference>
<keyword evidence="15" id="KW-1185">Reference proteome</keyword>
<dbReference type="EC" id="2.3.2.27" evidence="3"/>
<feature type="compositionally biased region" description="Basic and acidic residues" evidence="11">
    <location>
        <begin position="188"/>
        <end position="200"/>
    </location>
</feature>
<evidence type="ECO:0000256" key="7">
    <source>
        <dbReference type="ARBA" id="ARBA00022771"/>
    </source>
</evidence>
<dbReference type="PROSITE" id="PS00518">
    <property type="entry name" value="ZF_RING_1"/>
    <property type="match status" value="1"/>
</dbReference>
<evidence type="ECO:0000256" key="4">
    <source>
        <dbReference type="ARBA" id="ARBA00022679"/>
    </source>
</evidence>
<gene>
    <name evidence="14" type="ORF">Q7C36_012667</name>
</gene>
<evidence type="ECO:0000256" key="9">
    <source>
        <dbReference type="ARBA" id="ARBA00022833"/>
    </source>
</evidence>
<keyword evidence="8" id="KW-0833">Ubl conjugation pathway</keyword>
<dbReference type="InterPro" id="IPR013083">
    <property type="entry name" value="Znf_RING/FYVE/PHD"/>
</dbReference>
<dbReference type="Pfam" id="PF18044">
    <property type="entry name" value="zf-CCCH_4"/>
    <property type="match status" value="1"/>
</dbReference>
<name>A0AA88MN43_TACVA</name>
<feature type="zinc finger region" description="C3H1-type" evidence="10">
    <location>
        <begin position="306"/>
        <end position="334"/>
    </location>
</feature>
<feature type="zinc finger region" description="C3H1-type" evidence="10">
    <location>
        <begin position="41"/>
        <end position="67"/>
    </location>
</feature>
<feature type="domain" description="RING-type" evidence="12">
    <location>
        <begin position="223"/>
        <end position="277"/>
    </location>
</feature>
<dbReference type="PROSITE" id="PS50089">
    <property type="entry name" value="ZF_RING_2"/>
    <property type="match status" value="1"/>
</dbReference>
<keyword evidence="7 10" id="KW-0863">Zinc-finger</keyword>
<dbReference type="PANTHER" id="PTHR11224">
    <property type="entry name" value="MAKORIN-RELATED"/>
    <property type="match status" value="1"/>
</dbReference>
<keyword evidence="9 10" id="KW-0862">Zinc</keyword>